<organism evidence="1 2">
    <name type="scientific">Liparis tanakae</name>
    <name type="common">Tanaka's snailfish</name>
    <dbReference type="NCBI Taxonomy" id="230148"/>
    <lineage>
        <taxon>Eukaryota</taxon>
        <taxon>Metazoa</taxon>
        <taxon>Chordata</taxon>
        <taxon>Craniata</taxon>
        <taxon>Vertebrata</taxon>
        <taxon>Euteleostomi</taxon>
        <taxon>Actinopterygii</taxon>
        <taxon>Neopterygii</taxon>
        <taxon>Teleostei</taxon>
        <taxon>Neoteleostei</taxon>
        <taxon>Acanthomorphata</taxon>
        <taxon>Eupercaria</taxon>
        <taxon>Perciformes</taxon>
        <taxon>Cottioidei</taxon>
        <taxon>Cottales</taxon>
        <taxon>Liparidae</taxon>
        <taxon>Liparis</taxon>
    </lineage>
</organism>
<name>A0A4Z2HYM4_9TELE</name>
<evidence type="ECO:0000313" key="1">
    <source>
        <dbReference type="EMBL" id="TNN70104.1"/>
    </source>
</evidence>
<gene>
    <name evidence="1" type="ORF">EYF80_019604</name>
</gene>
<dbReference type="Proteomes" id="UP000314294">
    <property type="component" value="Unassembled WGS sequence"/>
</dbReference>
<comment type="caution">
    <text evidence="1">The sequence shown here is derived from an EMBL/GenBank/DDBJ whole genome shotgun (WGS) entry which is preliminary data.</text>
</comment>
<evidence type="ECO:0000313" key="2">
    <source>
        <dbReference type="Proteomes" id="UP000314294"/>
    </source>
</evidence>
<accession>A0A4Z2HYM4</accession>
<proteinExistence type="predicted"/>
<dbReference type="EMBL" id="SRLO01000167">
    <property type="protein sequence ID" value="TNN70104.1"/>
    <property type="molecule type" value="Genomic_DNA"/>
</dbReference>
<reference evidence="1 2" key="1">
    <citation type="submission" date="2019-03" db="EMBL/GenBank/DDBJ databases">
        <title>First draft genome of Liparis tanakae, snailfish: a comprehensive survey of snailfish specific genes.</title>
        <authorList>
            <person name="Kim W."/>
            <person name="Song I."/>
            <person name="Jeong J.-H."/>
            <person name="Kim D."/>
            <person name="Kim S."/>
            <person name="Ryu S."/>
            <person name="Song J.Y."/>
            <person name="Lee S.K."/>
        </authorList>
    </citation>
    <scope>NUCLEOTIDE SEQUENCE [LARGE SCALE GENOMIC DNA]</scope>
    <source>
        <tissue evidence="1">Muscle</tissue>
    </source>
</reference>
<protein>
    <submittedName>
        <fullName evidence="1">Uncharacterized protein</fullName>
    </submittedName>
</protein>
<sequence>MKLTVHFHVAVANFTKKSGPNATLSRSTPHELHAPEEYNDHIPHLWRRFDDSLKQPDPKQGKHVVHHLQREREEDTNPFPMSNSVLATKAMSWTTTDRQQGTERHRNVMVIRLQCLEMKCHCVANYHEKVVTEDRLEFLQHRRVVLGQGRVLEKHTSIRSQKHDTDVESLSSSSNIFLNSPRSM</sequence>
<dbReference type="AlphaFoldDB" id="A0A4Z2HYM4"/>
<keyword evidence="2" id="KW-1185">Reference proteome</keyword>